<evidence type="ECO:0000256" key="10">
    <source>
        <dbReference type="ARBA" id="ARBA00022786"/>
    </source>
</evidence>
<feature type="domain" description="U-box" evidence="17">
    <location>
        <begin position="1"/>
        <end position="91"/>
    </location>
</feature>
<gene>
    <name evidence="18" type="ORF">E0L32_003378</name>
</gene>
<keyword evidence="5 16" id="KW-0507">mRNA processing</keyword>
<keyword evidence="11" id="KW-0697">Rotamase</keyword>
<keyword evidence="7 16" id="KW-0747">Spliceosome</keyword>
<dbReference type="InterPro" id="IPR038959">
    <property type="entry name" value="Prp19"/>
</dbReference>
<dbReference type="Gene3D" id="2.130.10.10">
    <property type="entry name" value="YVTN repeat-like/Quinoprotein amine dehydrogenase"/>
    <property type="match status" value="1"/>
</dbReference>
<keyword evidence="11" id="KW-0413">Isomerase</keyword>
<dbReference type="PANTHER" id="PTHR43995">
    <property type="entry name" value="PRE-MRNA-PROCESSING FACTOR 19"/>
    <property type="match status" value="1"/>
</dbReference>
<evidence type="ECO:0000256" key="9">
    <source>
        <dbReference type="ARBA" id="ARBA00022763"/>
    </source>
</evidence>
<dbReference type="FunCoup" id="A0A507BC53">
    <property type="interactions" value="374"/>
</dbReference>
<evidence type="ECO:0000256" key="8">
    <source>
        <dbReference type="ARBA" id="ARBA00022737"/>
    </source>
</evidence>
<dbReference type="InterPro" id="IPR003613">
    <property type="entry name" value="Ubox_domain"/>
</dbReference>
<dbReference type="EMBL" id="SKBQ01000015">
    <property type="protein sequence ID" value="TPX16816.1"/>
    <property type="molecule type" value="Genomic_DNA"/>
</dbReference>
<dbReference type="InterPro" id="IPR036322">
    <property type="entry name" value="WD40_repeat_dom_sf"/>
</dbReference>
<dbReference type="EC" id="2.3.2.27" evidence="16"/>
<sequence length="501" mass="53564">MLCAISGEAPEEPVVSKKTGSIVPVLKGQLHFQQTDFGLRGPRPGTVYEKRLIEKYIEEHGKEPGTEDELDIEDLLPVKTARIVRPRPPTLTSIPALLAAFQNEWDALALETYNLQEQLARTREELATALYQHDAAVRVIARLTKERDEARDSLSKVTVSGGTAANGDAMAIDNEGLPEDLANKVDETHQSLSKSRKKRPVPEGWVSADEIAAFDKVASEDSPVQQASSIGLEGDYAAISGLQGDVAIFSVEAAKVERSLKVNEPITDTLWTGSRVIFATSKGSVKIYENGSEIASFSEHAGPATGLALHPCGDLLASVGSDKSFVLYDLSTLKRVSRVYTDSSLTTCKFHPDGHFLAVGTVSGEIRGFLTKTGEQATSFDLGAPIQALTFSENGYWIAATAKGQSTVTILDLRKEGAAATAKVLDTGSSVVALDWDYTGQYLATVGPAGITVQQYAKSSKKWTQPVASATPGVSVRWGAEAKKLVSVSSEGVVSILGVKE</sequence>
<protein>
    <recommendedName>
        <fullName evidence="16">Pre-mRNA-processing factor 19</fullName>
        <ecNumber evidence="16">2.3.2.27</ecNumber>
    </recommendedName>
</protein>
<evidence type="ECO:0000256" key="6">
    <source>
        <dbReference type="ARBA" id="ARBA00022679"/>
    </source>
</evidence>
<dbReference type="GO" id="GO:0000398">
    <property type="term" value="P:mRNA splicing, via spliceosome"/>
    <property type="evidence" value="ECO:0007669"/>
    <property type="project" value="InterPro"/>
</dbReference>
<dbReference type="InterPro" id="IPR015943">
    <property type="entry name" value="WD40/YVTN_repeat-like_dom_sf"/>
</dbReference>
<dbReference type="Proteomes" id="UP000319257">
    <property type="component" value="Unassembled WGS sequence"/>
</dbReference>
<keyword evidence="12 16" id="KW-0508">mRNA splicing</keyword>
<evidence type="ECO:0000256" key="5">
    <source>
        <dbReference type="ARBA" id="ARBA00022664"/>
    </source>
</evidence>
<proteinExistence type="inferred from homology"/>
<dbReference type="InterPro" id="IPR013083">
    <property type="entry name" value="Znf_RING/FYVE/PHD"/>
</dbReference>
<keyword evidence="4 15" id="KW-0853">WD repeat</keyword>
<evidence type="ECO:0000256" key="11">
    <source>
        <dbReference type="ARBA" id="ARBA00023110"/>
    </source>
</evidence>
<comment type="catalytic activity">
    <reaction evidence="16">
        <text>S-ubiquitinyl-[E2 ubiquitin-conjugating enzyme]-L-cysteine + [acceptor protein]-L-lysine = [E2 ubiquitin-conjugating enzyme]-L-cysteine + N(6)-ubiquitinyl-[acceptor protein]-L-lysine.</text>
        <dbReference type="EC" id="2.3.2.27"/>
    </reaction>
</comment>
<dbReference type="InterPro" id="IPR001680">
    <property type="entry name" value="WD40_rpt"/>
</dbReference>
<dbReference type="SMART" id="SM00320">
    <property type="entry name" value="WD40"/>
    <property type="match status" value="5"/>
</dbReference>
<dbReference type="Pfam" id="PF00400">
    <property type="entry name" value="WD40"/>
    <property type="match status" value="1"/>
</dbReference>
<keyword evidence="8" id="KW-0677">Repeat</keyword>
<evidence type="ECO:0000256" key="1">
    <source>
        <dbReference type="ARBA" id="ARBA00004123"/>
    </source>
</evidence>
<dbReference type="CDD" id="cd16656">
    <property type="entry name" value="RING-Ubox_PRP19"/>
    <property type="match status" value="1"/>
</dbReference>
<reference evidence="18 19" key="1">
    <citation type="submission" date="2019-06" db="EMBL/GenBank/DDBJ databases">
        <title>Draft genome sequence of the filamentous fungus Phialemoniopsis curvata isolated from diesel fuel.</title>
        <authorList>
            <person name="Varaljay V.A."/>
            <person name="Lyon W.J."/>
            <person name="Crouch A.L."/>
            <person name="Drake C.E."/>
            <person name="Hollomon J.M."/>
            <person name="Nadeau L.J."/>
            <person name="Nunn H.S."/>
            <person name="Stevenson B.S."/>
            <person name="Bojanowski C.L."/>
            <person name="Crookes-Goodson W.J."/>
        </authorList>
    </citation>
    <scope>NUCLEOTIDE SEQUENCE [LARGE SCALE GENOMIC DNA]</scope>
    <source>
        <strain evidence="18 19">D216</strain>
    </source>
</reference>
<evidence type="ECO:0000256" key="2">
    <source>
        <dbReference type="ARBA" id="ARBA00004906"/>
    </source>
</evidence>
<evidence type="ECO:0000256" key="7">
    <source>
        <dbReference type="ARBA" id="ARBA00022728"/>
    </source>
</evidence>
<evidence type="ECO:0000259" key="17">
    <source>
        <dbReference type="SMART" id="SM00504"/>
    </source>
</evidence>
<evidence type="ECO:0000256" key="15">
    <source>
        <dbReference type="PROSITE-ProRule" id="PRU00221"/>
    </source>
</evidence>
<dbReference type="GO" id="GO:0000974">
    <property type="term" value="C:Prp19 complex"/>
    <property type="evidence" value="ECO:0007669"/>
    <property type="project" value="UniProtKB-UniRule"/>
</dbReference>
<dbReference type="GO" id="GO:0071006">
    <property type="term" value="C:U2-type catalytic step 1 spliceosome"/>
    <property type="evidence" value="ECO:0007669"/>
    <property type="project" value="TreeGrafter"/>
</dbReference>
<dbReference type="GO" id="GO:0006281">
    <property type="term" value="P:DNA repair"/>
    <property type="evidence" value="ECO:0007669"/>
    <property type="project" value="UniProtKB-KW"/>
</dbReference>
<dbReference type="AlphaFoldDB" id="A0A507BC53"/>
<dbReference type="STRING" id="1093900.A0A507BC53"/>
<dbReference type="Pfam" id="PF12894">
    <property type="entry name" value="ANAPC4_WD40"/>
    <property type="match status" value="1"/>
</dbReference>
<dbReference type="PROSITE" id="PS50082">
    <property type="entry name" value="WD_REPEATS_2"/>
    <property type="match status" value="1"/>
</dbReference>
<evidence type="ECO:0000256" key="14">
    <source>
        <dbReference type="ARBA" id="ARBA00023242"/>
    </source>
</evidence>
<dbReference type="GO" id="GO:0003755">
    <property type="term" value="F:peptidyl-prolyl cis-trans isomerase activity"/>
    <property type="evidence" value="ECO:0007669"/>
    <property type="project" value="UniProtKB-KW"/>
</dbReference>
<comment type="caution">
    <text evidence="18">The sequence shown here is derived from an EMBL/GenBank/DDBJ whole genome shotgun (WGS) entry which is preliminary data.</text>
</comment>
<dbReference type="GO" id="GO:0061630">
    <property type="term" value="F:ubiquitin protein ligase activity"/>
    <property type="evidence" value="ECO:0007669"/>
    <property type="project" value="UniProtKB-UniRule"/>
</dbReference>
<dbReference type="Gene3D" id="3.30.40.10">
    <property type="entry name" value="Zinc/RING finger domain, C3HC4 (zinc finger)"/>
    <property type="match status" value="1"/>
</dbReference>
<dbReference type="InterPro" id="IPR024977">
    <property type="entry name" value="Apc4-like_WD40_dom"/>
</dbReference>
<evidence type="ECO:0000256" key="13">
    <source>
        <dbReference type="ARBA" id="ARBA00023204"/>
    </source>
</evidence>
<accession>A0A507BC53</accession>
<dbReference type="RefSeq" id="XP_030998527.1">
    <property type="nucleotide sequence ID" value="XM_031137671.1"/>
</dbReference>
<dbReference type="PANTHER" id="PTHR43995:SF1">
    <property type="entry name" value="PRE-MRNA-PROCESSING FACTOR 19"/>
    <property type="match status" value="1"/>
</dbReference>
<dbReference type="OrthoDB" id="687049at2759"/>
<dbReference type="SUPFAM" id="SSF50978">
    <property type="entry name" value="WD40 repeat-like"/>
    <property type="match status" value="1"/>
</dbReference>
<feature type="repeat" description="WD" evidence="15">
    <location>
        <begin position="297"/>
        <end position="338"/>
    </location>
</feature>
<comment type="pathway">
    <text evidence="2 16">Protein modification; protein ubiquitination.</text>
</comment>
<dbReference type="InterPro" id="IPR055340">
    <property type="entry name" value="RING-Ubox_PRP19"/>
</dbReference>
<evidence type="ECO:0000256" key="3">
    <source>
        <dbReference type="ARBA" id="ARBA00006388"/>
    </source>
</evidence>
<dbReference type="GO" id="GO:0070534">
    <property type="term" value="P:protein K63-linked ubiquitination"/>
    <property type="evidence" value="ECO:0007669"/>
    <property type="project" value="UniProtKB-UniRule"/>
</dbReference>
<keyword evidence="14 16" id="KW-0539">Nucleus</keyword>
<evidence type="ECO:0000256" key="4">
    <source>
        <dbReference type="ARBA" id="ARBA00022574"/>
    </source>
</evidence>
<comment type="function">
    <text evidence="16">Ubiquitin-protein ligase which is mainly involved pre-mRNA splicing and DNA repair. Required for pre-mRNA splicing as component of the spliceosome.</text>
</comment>
<keyword evidence="13 16" id="KW-0234">DNA repair</keyword>
<dbReference type="UniPathway" id="UPA00143"/>
<evidence type="ECO:0000313" key="19">
    <source>
        <dbReference type="Proteomes" id="UP000319257"/>
    </source>
</evidence>
<dbReference type="InterPro" id="IPR013915">
    <property type="entry name" value="Prp19_cc"/>
</dbReference>
<keyword evidence="6 16" id="KW-0808">Transferase</keyword>
<evidence type="ECO:0000313" key="18">
    <source>
        <dbReference type="EMBL" id="TPX16816.1"/>
    </source>
</evidence>
<comment type="subcellular location">
    <subcellularLocation>
        <location evidence="1 16">Nucleus</location>
    </subcellularLocation>
</comment>
<keyword evidence="10 16" id="KW-0833">Ubl conjugation pathway</keyword>
<dbReference type="GO" id="GO:0005737">
    <property type="term" value="C:cytoplasm"/>
    <property type="evidence" value="ECO:0007669"/>
    <property type="project" value="TreeGrafter"/>
</dbReference>
<evidence type="ECO:0000256" key="12">
    <source>
        <dbReference type="ARBA" id="ARBA00023187"/>
    </source>
</evidence>
<keyword evidence="9 16" id="KW-0227">DNA damage</keyword>
<comment type="similarity">
    <text evidence="3 16">Belongs to the WD repeat PRP19 family.</text>
</comment>
<comment type="subunit">
    <text evidence="16">Homotetramer.</text>
</comment>
<evidence type="ECO:0000256" key="16">
    <source>
        <dbReference type="RuleBase" id="RU367101"/>
    </source>
</evidence>
<organism evidence="18 19">
    <name type="scientific">Thyridium curvatum</name>
    <dbReference type="NCBI Taxonomy" id="1093900"/>
    <lineage>
        <taxon>Eukaryota</taxon>
        <taxon>Fungi</taxon>
        <taxon>Dikarya</taxon>
        <taxon>Ascomycota</taxon>
        <taxon>Pezizomycotina</taxon>
        <taxon>Sordariomycetes</taxon>
        <taxon>Sordariomycetidae</taxon>
        <taxon>Thyridiales</taxon>
        <taxon>Thyridiaceae</taxon>
        <taxon>Thyridium</taxon>
    </lineage>
</organism>
<name>A0A507BC53_9PEZI</name>
<dbReference type="Pfam" id="PF08606">
    <property type="entry name" value="Prp19"/>
    <property type="match status" value="1"/>
</dbReference>
<dbReference type="InParanoid" id="A0A507BC53"/>
<keyword evidence="19" id="KW-1185">Reference proteome</keyword>
<dbReference type="GeneID" id="41970825"/>
<dbReference type="SMART" id="SM00504">
    <property type="entry name" value="Ubox"/>
    <property type="match status" value="1"/>
</dbReference>